<dbReference type="GO" id="GO:0015627">
    <property type="term" value="C:type II protein secretion system complex"/>
    <property type="evidence" value="ECO:0007669"/>
    <property type="project" value="TreeGrafter"/>
</dbReference>
<dbReference type="InterPro" id="IPR051675">
    <property type="entry name" value="Endo/Exo/Phosphatase_dom_1"/>
</dbReference>
<dbReference type="NCBIfam" id="TIGR00426">
    <property type="entry name" value="competence protein ComEA helix-hairpin-helix repeat region"/>
    <property type="match status" value="1"/>
</dbReference>
<keyword evidence="2" id="KW-0812">Transmembrane</keyword>
<keyword evidence="2" id="KW-0472">Membrane</keyword>
<dbReference type="Proteomes" id="UP000255101">
    <property type="component" value="Unassembled WGS sequence"/>
</dbReference>
<dbReference type="SMART" id="SM00278">
    <property type="entry name" value="HhH1"/>
    <property type="match status" value="2"/>
</dbReference>
<gene>
    <name evidence="5" type="primary">comEA</name>
    <name evidence="4" type="ORF">HMPREF3195_00372</name>
    <name evidence="5" type="ORF">NCTC11460_00609</name>
</gene>
<organism evidence="4 6">
    <name type="scientific">Peptostreptococcus anaerobius</name>
    <dbReference type="NCBI Taxonomy" id="1261"/>
    <lineage>
        <taxon>Bacteria</taxon>
        <taxon>Bacillati</taxon>
        <taxon>Bacillota</taxon>
        <taxon>Clostridia</taxon>
        <taxon>Peptostreptococcales</taxon>
        <taxon>Peptostreptococcaceae</taxon>
        <taxon>Peptostreptococcus</taxon>
    </lineage>
</organism>
<dbReference type="InterPro" id="IPR019554">
    <property type="entry name" value="Soluble_ligand-bd"/>
</dbReference>
<feature type="region of interest" description="Disordered" evidence="1">
    <location>
        <begin position="150"/>
        <end position="183"/>
    </location>
</feature>
<reference evidence="4 6" key="1">
    <citation type="submission" date="2016-02" db="EMBL/GenBank/DDBJ databases">
        <authorList>
            <person name="Wen L."/>
            <person name="He K."/>
            <person name="Yang H."/>
        </authorList>
    </citation>
    <scope>NUCLEOTIDE SEQUENCE [LARGE SCALE GENOMIC DNA]</scope>
    <source>
        <strain evidence="4 6">MJR8628A</strain>
    </source>
</reference>
<dbReference type="Gene3D" id="3.10.560.10">
    <property type="entry name" value="Outer membrane lipoprotein wza domain like"/>
    <property type="match status" value="1"/>
</dbReference>
<evidence type="ECO:0000313" key="7">
    <source>
        <dbReference type="Proteomes" id="UP000255101"/>
    </source>
</evidence>
<dbReference type="InterPro" id="IPR003583">
    <property type="entry name" value="Hlx-hairpin-Hlx_DNA-bd_motif"/>
</dbReference>
<dbReference type="GO" id="GO:0003677">
    <property type="term" value="F:DNA binding"/>
    <property type="evidence" value="ECO:0007669"/>
    <property type="project" value="InterPro"/>
</dbReference>
<sequence length="243" mass="26358">MLSEKIKSILSHADKKKLFITGAVLLAIIYRLVFAGGMGILGQKYELESSNTNQESEFIDKESQVSNQANQGGFSLDKEESKPKKIKVYITGAVASPGVICLDSDKRLDDAIRMAGGLLEKADLNRINLAMNLEDSQHYMIPYIGQDDSAGINQANQTNQGQAGMSPNNQSQSPNPSSSGKININTADQTKLEEIPGVGPATAKKIIDYRQTSGGFKSIEDIKNVTGIGDKKFENMKDSIDIK</sequence>
<feature type="compositionally biased region" description="Low complexity" evidence="1">
    <location>
        <begin position="150"/>
        <end position="179"/>
    </location>
</feature>
<dbReference type="PATRIC" id="fig|1261.3.peg.190"/>
<dbReference type="Pfam" id="PF10531">
    <property type="entry name" value="SLBB"/>
    <property type="match status" value="1"/>
</dbReference>
<evidence type="ECO:0000256" key="2">
    <source>
        <dbReference type="SAM" id="Phobius"/>
    </source>
</evidence>
<evidence type="ECO:0000313" key="5">
    <source>
        <dbReference type="EMBL" id="SUB60699.1"/>
    </source>
</evidence>
<feature type="domain" description="Helix-hairpin-helix DNA-binding motif class 1" evidence="3">
    <location>
        <begin position="190"/>
        <end position="209"/>
    </location>
</feature>
<dbReference type="SUPFAM" id="SSF47781">
    <property type="entry name" value="RuvA domain 2-like"/>
    <property type="match status" value="1"/>
</dbReference>
<evidence type="ECO:0000256" key="1">
    <source>
        <dbReference type="SAM" id="MobiDB-lite"/>
    </source>
</evidence>
<dbReference type="Pfam" id="PF12836">
    <property type="entry name" value="HHH_3"/>
    <property type="match status" value="1"/>
</dbReference>
<name>A0A135YXF5_9FIRM</name>
<dbReference type="eggNOG" id="COG1555">
    <property type="taxonomic scope" value="Bacteria"/>
</dbReference>
<dbReference type="EMBL" id="UGTB01000004">
    <property type="protein sequence ID" value="SUB60699.1"/>
    <property type="molecule type" value="Genomic_DNA"/>
</dbReference>
<evidence type="ECO:0000313" key="4">
    <source>
        <dbReference type="EMBL" id="KXI14041.1"/>
    </source>
</evidence>
<feature type="domain" description="Helix-hairpin-helix DNA-binding motif class 1" evidence="3">
    <location>
        <begin position="220"/>
        <end position="239"/>
    </location>
</feature>
<evidence type="ECO:0000259" key="3">
    <source>
        <dbReference type="SMART" id="SM00278"/>
    </source>
</evidence>
<proteinExistence type="predicted"/>
<accession>A0A135YXF5</accession>
<dbReference type="Proteomes" id="UP000070326">
    <property type="component" value="Unassembled WGS sequence"/>
</dbReference>
<dbReference type="Gene3D" id="1.10.150.320">
    <property type="entry name" value="Photosystem II 12 kDa extrinsic protein"/>
    <property type="match status" value="1"/>
</dbReference>
<reference evidence="5 7" key="2">
    <citation type="submission" date="2018-06" db="EMBL/GenBank/DDBJ databases">
        <authorList>
            <consortium name="Pathogen Informatics"/>
            <person name="Doyle S."/>
        </authorList>
    </citation>
    <scope>NUCLEOTIDE SEQUENCE [LARGE SCALE GENOMIC DNA]</scope>
    <source>
        <strain evidence="5 7">NCTC11460</strain>
    </source>
</reference>
<dbReference type="AlphaFoldDB" id="A0A135YXF5"/>
<dbReference type="GO" id="GO:0015628">
    <property type="term" value="P:protein secretion by the type II secretion system"/>
    <property type="evidence" value="ECO:0007669"/>
    <property type="project" value="TreeGrafter"/>
</dbReference>
<protein>
    <submittedName>
        <fullName evidence="5">ComE operon protein 1</fullName>
    </submittedName>
    <submittedName>
        <fullName evidence="4">ComEA protein</fullName>
    </submittedName>
</protein>
<dbReference type="GO" id="GO:0006281">
    <property type="term" value="P:DNA repair"/>
    <property type="evidence" value="ECO:0007669"/>
    <property type="project" value="InterPro"/>
</dbReference>
<dbReference type="InterPro" id="IPR004509">
    <property type="entry name" value="Competence_ComEA_HhH"/>
</dbReference>
<evidence type="ECO:0000313" key="6">
    <source>
        <dbReference type="Proteomes" id="UP000070326"/>
    </source>
</evidence>
<dbReference type="PANTHER" id="PTHR21180">
    <property type="entry name" value="ENDONUCLEASE/EXONUCLEASE/PHOSPHATASE FAMILY DOMAIN-CONTAINING PROTEIN 1"/>
    <property type="match status" value="1"/>
</dbReference>
<dbReference type="EMBL" id="LSQZ01000014">
    <property type="protein sequence ID" value="KXI14041.1"/>
    <property type="molecule type" value="Genomic_DNA"/>
</dbReference>
<dbReference type="InterPro" id="IPR010994">
    <property type="entry name" value="RuvA_2-like"/>
</dbReference>
<dbReference type="PANTHER" id="PTHR21180:SF32">
    <property type="entry name" value="ENDONUCLEASE_EXONUCLEASE_PHOSPHATASE FAMILY DOMAIN-CONTAINING PROTEIN 1"/>
    <property type="match status" value="1"/>
</dbReference>
<dbReference type="STRING" id="1261.HMPREF3195_00372"/>
<feature type="transmembrane region" description="Helical" evidence="2">
    <location>
        <begin position="20"/>
        <end position="41"/>
    </location>
</feature>
<dbReference type="RefSeq" id="WP_002843330.1">
    <property type="nucleotide sequence ID" value="NZ_CAMPYD010000038.1"/>
</dbReference>
<dbReference type="GeneID" id="79842393"/>
<keyword evidence="2" id="KW-1133">Transmembrane helix</keyword>